<organism evidence="4 5">
    <name type="scientific">Tolypocladium ophioglossoides (strain CBS 100239)</name>
    <name type="common">Snaketongue truffleclub</name>
    <name type="synonym">Elaphocordyceps ophioglossoides</name>
    <dbReference type="NCBI Taxonomy" id="1163406"/>
    <lineage>
        <taxon>Eukaryota</taxon>
        <taxon>Fungi</taxon>
        <taxon>Dikarya</taxon>
        <taxon>Ascomycota</taxon>
        <taxon>Pezizomycotina</taxon>
        <taxon>Sordariomycetes</taxon>
        <taxon>Hypocreomycetidae</taxon>
        <taxon>Hypocreales</taxon>
        <taxon>Ophiocordycipitaceae</taxon>
        <taxon>Tolypocladium</taxon>
    </lineage>
</organism>
<feature type="compositionally biased region" description="Polar residues" evidence="2">
    <location>
        <begin position="67"/>
        <end position="76"/>
    </location>
</feature>
<name>A0A0L0NJG7_TOLOC</name>
<feature type="region of interest" description="Disordered" evidence="2">
    <location>
        <begin position="14"/>
        <end position="45"/>
    </location>
</feature>
<keyword evidence="1" id="KW-0677">Repeat</keyword>
<sequence length="605" mass="67852">MGNPRRLLSKLFRKRQAETPSHFETQRLVPSSGSSPPVPISDGAAVSHDCTDVTVVHGLTGNRDSNRTTPKQSNSLLLGLVSPPPADPKTENPPRLVVGSLWEKAADSLDPEDRKKRDHLIKCKREDHAADPIPEGQGGSSATEDLWGSLATGDVNHILSRAKRLNEEDKEATCRPVVNKIIKGVMNFKSLGDAAVKFDKSGYAALGWSVVSFGLQVAENAKEAREFVFHSSEVVTGYMTRYAEYEKLFRGPLAGEEFDRCLTEVYKAILLYVMALDSYLRKCKAEHMAGAVFELRDRSIVDKKDAIDAVDKEVKDWLLIIKTNTDNEKFSRDRSHGIDSAVEGTCKWLLWHESYTSWAACKPGCGKSTLLRYALDNVRTVTDIRSNTLILSFFFHGRGAELQKTPLGFFRSILHQILIQAPETLSNLVDTFQQRCNTFGEPGEKWQWHPRELLRLFKLALPKILENHSILLFIDALDECGEENAVDLAGKFKSLLQGLPPTGSQFRICFSCRHYPILDLDYGFEICPERENAQDISTYVQAQLSSLTASTNPATIQTTIKNGASGVFMWARLVIERILYLQRRGFGWKMIEEKIHTIPPDLDKL</sequence>
<dbReference type="STRING" id="1163406.A0A0L0NJG7"/>
<dbReference type="AlphaFoldDB" id="A0A0L0NJG7"/>
<dbReference type="PANTHER" id="PTHR10039">
    <property type="entry name" value="AMELOGENIN"/>
    <property type="match status" value="1"/>
</dbReference>
<dbReference type="InterPro" id="IPR027417">
    <property type="entry name" value="P-loop_NTPase"/>
</dbReference>
<dbReference type="InterPro" id="IPR056884">
    <property type="entry name" value="NPHP3-like_N"/>
</dbReference>
<evidence type="ECO:0000259" key="3">
    <source>
        <dbReference type="Pfam" id="PF24883"/>
    </source>
</evidence>
<feature type="domain" description="Nephrocystin 3-like N-terminal" evidence="3">
    <location>
        <begin position="344"/>
        <end position="513"/>
    </location>
</feature>
<feature type="region of interest" description="Disordered" evidence="2">
    <location>
        <begin position="58"/>
        <end position="95"/>
    </location>
</feature>
<proteinExistence type="predicted"/>
<dbReference type="Proteomes" id="UP000036947">
    <property type="component" value="Unassembled WGS sequence"/>
</dbReference>
<dbReference type="EMBL" id="LFRF01000002">
    <property type="protein sequence ID" value="KND94251.1"/>
    <property type="molecule type" value="Genomic_DNA"/>
</dbReference>
<comment type="caution">
    <text evidence="4">The sequence shown here is derived from an EMBL/GenBank/DDBJ whole genome shotgun (WGS) entry which is preliminary data.</text>
</comment>
<evidence type="ECO:0000256" key="1">
    <source>
        <dbReference type="ARBA" id="ARBA00022737"/>
    </source>
</evidence>
<reference evidence="4 5" key="1">
    <citation type="journal article" date="2015" name="BMC Genomics">
        <title>The genome of the truffle-parasite Tolypocladium ophioglossoides and the evolution of antifungal peptaibiotics.</title>
        <authorList>
            <person name="Quandt C.A."/>
            <person name="Bushley K.E."/>
            <person name="Spatafora J.W."/>
        </authorList>
    </citation>
    <scope>NUCLEOTIDE SEQUENCE [LARGE SCALE GENOMIC DNA]</scope>
    <source>
        <strain evidence="4 5">CBS 100239</strain>
    </source>
</reference>
<evidence type="ECO:0000313" key="5">
    <source>
        <dbReference type="Proteomes" id="UP000036947"/>
    </source>
</evidence>
<dbReference type="Gene3D" id="3.40.50.300">
    <property type="entry name" value="P-loop containing nucleotide triphosphate hydrolases"/>
    <property type="match status" value="1"/>
</dbReference>
<dbReference type="Pfam" id="PF24883">
    <property type="entry name" value="NPHP3_N"/>
    <property type="match status" value="1"/>
</dbReference>
<dbReference type="OrthoDB" id="4927284at2759"/>
<gene>
    <name evidence="4" type="ORF">TOPH_00804</name>
</gene>
<protein>
    <recommendedName>
        <fullName evidence="3">Nephrocystin 3-like N-terminal domain-containing protein</fullName>
    </recommendedName>
</protein>
<evidence type="ECO:0000256" key="2">
    <source>
        <dbReference type="SAM" id="MobiDB-lite"/>
    </source>
</evidence>
<keyword evidence="5" id="KW-1185">Reference proteome</keyword>
<dbReference type="PANTHER" id="PTHR10039:SF5">
    <property type="entry name" value="NACHT DOMAIN-CONTAINING PROTEIN"/>
    <property type="match status" value="1"/>
</dbReference>
<evidence type="ECO:0000313" key="4">
    <source>
        <dbReference type="EMBL" id="KND94251.1"/>
    </source>
</evidence>
<accession>A0A0L0NJG7</accession>